<dbReference type="InterPro" id="IPR014729">
    <property type="entry name" value="Rossmann-like_a/b/a_fold"/>
</dbReference>
<dbReference type="Pfam" id="PF05636">
    <property type="entry name" value="HIGH_NTase1"/>
    <property type="match status" value="1"/>
</dbReference>
<organism evidence="4 5">
    <name type="scientific">Exiguobacterium indicum</name>
    <dbReference type="NCBI Taxonomy" id="296995"/>
    <lineage>
        <taxon>Bacteria</taxon>
        <taxon>Bacillati</taxon>
        <taxon>Bacillota</taxon>
        <taxon>Bacilli</taxon>
        <taxon>Bacillales</taxon>
        <taxon>Bacillales Family XII. Incertae Sedis</taxon>
        <taxon>Exiguobacterium</taxon>
    </lineage>
</organism>
<feature type="binding site" evidence="3">
    <location>
        <position position="160"/>
    </location>
    <ligand>
        <name>ATP</name>
        <dbReference type="ChEBI" id="CHEBI:30616"/>
    </ligand>
</feature>
<feature type="binding site" evidence="3">
    <location>
        <begin position="7"/>
        <end position="20"/>
    </location>
    <ligand>
        <name>ATP</name>
        <dbReference type="ChEBI" id="CHEBI:30616"/>
    </ligand>
</feature>
<dbReference type="GO" id="GO:0006400">
    <property type="term" value="P:tRNA modification"/>
    <property type="evidence" value="ECO:0007669"/>
    <property type="project" value="UniProtKB-UniRule"/>
</dbReference>
<dbReference type="AlphaFoldDB" id="A0A0V8GJV5"/>
<dbReference type="GO" id="GO:0016879">
    <property type="term" value="F:ligase activity, forming carbon-nitrogen bonds"/>
    <property type="evidence" value="ECO:0007669"/>
    <property type="project" value="UniProtKB-UniRule"/>
</dbReference>
<dbReference type="InterPro" id="IPR008513">
    <property type="entry name" value="tRNA(Met)_cyd_acetate_ligase"/>
</dbReference>
<dbReference type="PANTHER" id="PTHR37825">
    <property type="entry name" value="TRNA(MET) CYTIDINE ACETATE LIGASE"/>
    <property type="match status" value="1"/>
</dbReference>
<feature type="binding site" evidence="3">
    <location>
        <begin position="181"/>
        <end position="182"/>
    </location>
    <ligand>
        <name>ATP</name>
        <dbReference type="ChEBI" id="CHEBI:30616"/>
    </ligand>
</feature>
<keyword evidence="1 3" id="KW-0436">Ligase</keyword>
<proteinExistence type="inferred from homology"/>
<comment type="similarity">
    <text evidence="3">Belongs to the TmcAL family.</text>
</comment>
<dbReference type="Gene3D" id="3.40.50.620">
    <property type="entry name" value="HUPs"/>
    <property type="match status" value="1"/>
</dbReference>
<keyword evidence="3" id="KW-0820">tRNA-binding</keyword>
<reference evidence="4 5" key="1">
    <citation type="journal article" date="2015" name="Int. J. Syst. Evol. Microbiol.">
        <title>Exiguobacterium enclense sp. nov., isolated from sediment.</title>
        <authorList>
            <person name="Dastager S.G."/>
            <person name="Mawlankar R."/>
            <person name="Sonalkar V.V."/>
            <person name="Thorat M.N."/>
            <person name="Mual P."/>
            <person name="Verma A."/>
            <person name="Krishnamurthi S."/>
            <person name="Tang S.K."/>
            <person name="Li W.J."/>
        </authorList>
    </citation>
    <scope>NUCLEOTIDE SEQUENCE [LARGE SCALE GENOMIC DNA]</scope>
    <source>
        <strain evidence="4 5">NIO-1109</strain>
    </source>
</reference>
<keyword evidence="3" id="KW-0547">Nucleotide-binding</keyword>
<evidence type="ECO:0000256" key="2">
    <source>
        <dbReference type="ARBA" id="ARBA00022694"/>
    </source>
</evidence>
<comment type="catalytic activity">
    <reaction evidence="3">
        <text>cytidine(34) in elongator tRNA(Met) + acetate + ATP = N(4)-acetylcytidine(34) in elongator tRNA(Met) + AMP + diphosphate</text>
        <dbReference type="Rhea" id="RHEA:58144"/>
        <dbReference type="Rhea" id="RHEA-COMP:10693"/>
        <dbReference type="Rhea" id="RHEA-COMP:10694"/>
        <dbReference type="ChEBI" id="CHEBI:30089"/>
        <dbReference type="ChEBI" id="CHEBI:30616"/>
        <dbReference type="ChEBI" id="CHEBI:33019"/>
        <dbReference type="ChEBI" id="CHEBI:74900"/>
        <dbReference type="ChEBI" id="CHEBI:82748"/>
        <dbReference type="ChEBI" id="CHEBI:456215"/>
    </reaction>
</comment>
<evidence type="ECO:0000256" key="1">
    <source>
        <dbReference type="ARBA" id="ARBA00022598"/>
    </source>
</evidence>
<evidence type="ECO:0000256" key="3">
    <source>
        <dbReference type="HAMAP-Rule" id="MF_01539"/>
    </source>
</evidence>
<name>A0A0V8GJV5_9BACL</name>
<dbReference type="OrthoDB" id="9769796at2"/>
<protein>
    <recommendedName>
        <fullName evidence="3">tRNA(Met) cytidine acetate ligase</fullName>
        <ecNumber evidence="3">6.3.4.-</ecNumber>
    </recommendedName>
</protein>
<dbReference type="GO" id="GO:0005524">
    <property type="term" value="F:ATP binding"/>
    <property type="evidence" value="ECO:0007669"/>
    <property type="project" value="UniProtKB-KW"/>
</dbReference>
<dbReference type="Proteomes" id="UP000053797">
    <property type="component" value="Unassembled WGS sequence"/>
</dbReference>
<keyword evidence="3" id="KW-0067">ATP-binding</keyword>
<accession>A0A0V8GJV5</accession>
<sequence length="383" mass="42507">MRMTAIISEYNPFHNGHYYQATTARRETDADVIVAIMSGTFMQRGEPAFTDKWTRAQAAVASGAIDLVLELPFYFAVQRADRFALGGVTIAETIGCQSLSFGSECGDIEPFLHAAAEQIEETPAYKQALHDGLSAGLSSAHAASQAFRSVSQTLDLTQPNNTLGYYYARAANTLSLHTTKRIGSGYHDLSTGDIMSATAIRAHHQTHGQLLALPEQTENVLANASFANFSHYYPWIRQRLLTTPVPELIRIAGIDASLAPRLMEGAKQATTFDTFLNYVKTRRYTRTSLQRALIYLLTSTTAEEVARIDYDHVDFVRPLAFSERGRQALKTIKTRTAVFSTFTSHPWLTKESQVTAAYALPLARYDALLEHRRFPYFAGSSSK</sequence>
<dbReference type="PANTHER" id="PTHR37825:SF1">
    <property type="entry name" value="TRNA(MET) CYTIDINE ACETATE LIGASE"/>
    <property type="match status" value="1"/>
</dbReference>
<dbReference type="RefSeq" id="WP_058264781.1">
    <property type="nucleotide sequence ID" value="NZ_FMYN01000001.1"/>
</dbReference>
<dbReference type="HAMAP" id="MF_01539">
    <property type="entry name" value="TmcAL"/>
    <property type="match status" value="1"/>
</dbReference>
<comment type="subcellular location">
    <subcellularLocation>
        <location evidence="3">Cytoplasm</location>
    </subcellularLocation>
</comment>
<dbReference type="EMBL" id="LNQL01000001">
    <property type="protein sequence ID" value="KSU50548.1"/>
    <property type="molecule type" value="Genomic_DNA"/>
</dbReference>
<comment type="function">
    <text evidence="3">Catalyzes the formation of N(4)-acetylcytidine (ac(4)C) at the wobble position of elongator tRNA(Met), using acetate and ATP as substrates. First activates an acetate ion to form acetyladenylate (Ac-AMP) and then transfers the acetyl group to tRNA to form ac(4)C34.</text>
</comment>
<gene>
    <name evidence="3" type="primary">tmcAL</name>
    <name evidence="4" type="ORF">AS033_03975</name>
</gene>
<comment type="caution">
    <text evidence="4">The sequence shown here is derived from an EMBL/GenBank/DDBJ whole genome shotgun (WGS) entry which is preliminary data.</text>
</comment>
<dbReference type="GO" id="GO:0005737">
    <property type="term" value="C:cytoplasm"/>
    <property type="evidence" value="ECO:0007669"/>
    <property type="project" value="UniProtKB-SubCell"/>
</dbReference>
<dbReference type="GO" id="GO:0000049">
    <property type="term" value="F:tRNA binding"/>
    <property type="evidence" value="ECO:0007669"/>
    <property type="project" value="UniProtKB-KW"/>
</dbReference>
<dbReference type="SUPFAM" id="SSF52374">
    <property type="entry name" value="Nucleotidylyl transferase"/>
    <property type="match status" value="1"/>
</dbReference>
<keyword evidence="3" id="KW-0963">Cytoplasm</keyword>
<evidence type="ECO:0000313" key="4">
    <source>
        <dbReference type="EMBL" id="KSU50548.1"/>
    </source>
</evidence>
<evidence type="ECO:0000313" key="5">
    <source>
        <dbReference type="Proteomes" id="UP000053797"/>
    </source>
</evidence>
<keyword evidence="3" id="KW-0694">RNA-binding</keyword>
<feature type="binding site" evidence="3">
    <location>
        <position position="102"/>
    </location>
    <ligand>
        <name>ATP</name>
        <dbReference type="ChEBI" id="CHEBI:30616"/>
    </ligand>
</feature>
<dbReference type="EC" id="6.3.4.-" evidence="3"/>
<keyword evidence="2 3" id="KW-0819">tRNA processing</keyword>